<proteinExistence type="inferred from homology"/>
<evidence type="ECO:0000313" key="4">
    <source>
        <dbReference type="Proteomes" id="UP000051086"/>
    </source>
</evidence>
<evidence type="ECO:0000313" key="3">
    <source>
        <dbReference type="EMBL" id="CUH70320.1"/>
    </source>
</evidence>
<evidence type="ECO:0000313" key="2">
    <source>
        <dbReference type="EMBL" id="CUH62537.1"/>
    </source>
</evidence>
<dbReference type="Gene3D" id="3.40.50.720">
    <property type="entry name" value="NAD(P)-binding Rossmann-like Domain"/>
    <property type="match status" value="1"/>
</dbReference>
<dbReference type="EMBL" id="CYSB01000004">
    <property type="protein sequence ID" value="CUH62537.1"/>
    <property type="molecule type" value="Genomic_DNA"/>
</dbReference>
<dbReference type="Proteomes" id="UP000051887">
    <property type="component" value="Unassembled WGS sequence"/>
</dbReference>
<gene>
    <name evidence="3" type="primary">fabG_1</name>
    <name evidence="2" type="ORF">TL5118_00062</name>
    <name evidence="3" type="ORF">TL5120_00093</name>
</gene>
<keyword evidence="4" id="KW-1185">Reference proteome</keyword>
<dbReference type="AlphaFoldDB" id="A0A0P1FQ48"/>
<dbReference type="Proteomes" id="UP000051086">
    <property type="component" value="Unassembled WGS sequence"/>
</dbReference>
<dbReference type="InterPro" id="IPR002347">
    <property type="entry name" value="SDR_fam"/>
</dbReference>
<dbReference type="PANTHER" id="PTHR42879">
    <property type="entry name" value="3-OXOACYL-(ACYL-CARRIER-PROTEIN) REDUCTASE"/>
    <property type="match status" value="1"/>
</dbReference>
<dbReference type="EC" id="1.1.1.100" evidence="3"/>
<name>A0A0P1FQ48_9RHOB</name>
<evidence type="ECO:0000313" key="5">
    <source>
        <dbReference type="Proteomes" id="UP000051887"/>
    </source>
</evidence>
<comment type="similarity">
    <text evidence="1">Belongs to the short-chain dehydrogenases/reductases (SDR) family.</text>
</comment>
<dbReference type="SUPFAM" id="SSF51735">
    <property type="entry name" value="NAD(P)-binding Rossmann-fold domains"/>
    <property type="match status" value="1"/>
</dbReference>
<dbReference type="PRINTS" id="PR00081">
    <property type="entry name" value="GDHRDH"/>
</dbReference>
<dbReference type="InterPro" id="IPR036291">
    <property type="entry name" value="NAD(P)-bd_dom_sf"/>
</dbReference>
<reference evidence="3 5" key="1">
    <citation type="submission" date="2015-09" db="EMBL/GenBank/DDBJ databases">
        <authorList>
            <consortium name="Swine Surveillance"/>
        </authorList>
    </citation>
    <scope>NUCLEOTIDE SEQUENCE [LARGE SCALE GENOMIC DNA]</scope>
    <source>
        <strain evidence="3 5">5120</strain>
    </source>
</reference>
<dbReference type="GO" id="GO:0004316">
    <property type="term" value="F:3-oxoacyl-[acyl-carrier-protein] reductase (NADPH) activity"/>
    <property type="evidence" value="ECO:0007669"/>
    <property type="project" value="UniProtKB-EC"/>
</dbReference>
<accession>A0A0P1FQ48</accession>
<keyword evidence="3" id="KW-0560">Oxidoreductase</keyword>
<evidence type="ECO:0000256" key="1">
    <source>
        <dbReference type="ARBA" id="ARBA00006484"/>
    </source>
</evidence>
<protein>
    <submittedName>
        <fullName evidence="3">3-oxoacyl-[acyl-carrier-protein] reductase FabG</fullName>
        <ecNumber evidence="3">1.1.1.100</ecNumber>
    </submittedName>
</protein>
<organism evidence="3 5">
    <name type="scientific">Thalassovita autumnalis</name>
    <dbReference type="NCBI Taxonomy" id="2072972"/>
    <lineage>
        <taxon>Bacteria</taxon>
        <taxon>Pseudomonadati</taxon>
        <taxon>Pseudomonadota</taxon>
        <taxon>Alphaproteobacteria</taxon>
        <taxon>Rhodobacterales</taxon>
        <taxon>Roseobacteraceae</taxon>
        <taxon>Thalassovita</taxon>
    </lineage>
</organism>
<reference evidence="2 4" key="2">
    <citation type="submission" date="2015-09" db="EMBL/GenBank/DDBJ databases">
        <authorList>
            <person name="Rodrigo-Torres L."/>
            <person name="Arahal D.R."/>
        </authorList>
    </citation>
    <scope>NUCLEOTIDE SEQUENCE [LARGE SCALE GENOMIC DNA]</scope>
    <source>
        <strain evidence="2 4">CECT 5118</strain>
    </source>
</reference>
<sequence length="251" mass="26199">MSQPIALVSNAAGFAGPGAVLGLLQGGFQVWAQDASFADPAVSETYAAGRADLHLLSESDPAQLVKTVVAAAGRIDALVSNDHYPAPPHLPHDAPASELTANLDTLITAPFQLIQAALPQLKAQGGGNIVMVTSNRTNLPLSGGGFADAARAGVNALLKSLARDLAADQITVNAVAPNFLYSEAYYPKAIYEQTELGRTYVRQNVPAGRLGDPSEIGEVIHFLASAKTRFMTGAILEFSGGWPWAGARPEL</sequence>
<dbReference type="RefSeq" id="WP_058241675.1">
    <property type="nucleotide sequence ID" value="NZ_CYSB01000004.1"/>
</dbReference>
<dbReference type="Pfam" id="PF13561">
    <property type="entry name" value="adh_short_C2"/>
    <property type="match status" value="1"/>
</dbReference>
<dbReference type="EMBL" id="CYSC01000003">
    <property type="protein sequence ID" value="CUH70320.1"/>
    <property type="molecule type" value="Genomic_DNA"/>
</dbReference>
<dbReference type="OrthoDB" id="9779623at2"/>
<dbReference type="InterPro" id="IPR050259">
    <property type="entry name" value="SDR"/>
</dbReference>